<keyword evidence="2" id="KW-0732">Signal</keyword>
<keyword evidence="4" id="KW-1185">Reference proteome</keyword>
<feature type="chain" id="PRO_5002210440" description="CcmD family protein" evidence="2">
    <location>
        <begin position="20"/>
        <end position="70"/>
    </location>
</feature>
<proteinExistence type="predicted"/>
<evidence type="ECO:0000313" key="4">
    <source>
        <dbReference type="Proteomes" id="UP000032049"/>
    </source>
</evidence>
<dbReference type="EMBL" id="JXRA01000123">
    <property type="protein sequence ID" value="KIO74942.1"/>
    <property type="molecule type" value="Genomic_DNA"/>
</dbReference>
<evidence type="ECO:0000256" key="1">
    <source>
        <dbReference type="SAM" id="Phobius"/>
    </source>
</evidence>
<organism evidence="3 4">
    <name type="scientific">Pedobacter lusitanus</name>
    <dbReference type="NCBI Taxonomy" id="1503925"/>
    <lineage>
        <taxon>Bacteria</taxon>
        <taxon>Pseudomonadati</taxon>
        <taxon>Bacteroidota</taxon>
        <taxon>Sphingobacteriia</taxon>
        <taxon>Sphingobacteriales</taxon>
        <taxon>Sphingobacteriaceae</taxon>
        <taxon>Pedobacter</taxon>
    </lineage>
</organism>
<dbReference type="Pfam" id="PF20077">
    <property type="entry name" value="CcmD_alt"/>
    <property type="match status" value="1"/>
</dbReference>
<dbReference type="Proteomes" id="UP000032049">
    <property type="component" value="Unassembled WGS sequence"/>
</dbReference>
<dbReference type="STRING" id="1503925.TH53_23590"/>
<reference evidence="3 4" key="1">
    <citation type="submission" date="2015-01" db="EMBL/GenBank/DDBJ databases">
        <title>Draft genome sequence of Pedobacter sp. NL19 isolated from sludge of an effluent treatment pond in an abandoned uranium mine.</title>
        <authorList>
            <person name="Santos T."/>
            <person name="Caetano T."/>
            <person name="Covas C."/>
            <person name="Cruz A."/>
            <person name="Mendo S."/>
        </authorList>
    </citation>
    <scope>NUCLEOTIDE SEQUENCE [LARGE SCALE GENOMIC DNA]</scope>
    <source>
        <strain evidence="3 4">NL19</strain>
    </source>
</reference>
<keyword evidence="1" id="KW-0472">Membrane</keyword>
<evidence type="ECO:0008006" key="5">
    <source>
        <dbReference type="Google" id="ProtNLM"/>
    </source>
</evidence>
<name>A0A0D0GCA4_9SPHI</name>
<keyword evidence="1" id="KW-0812">Transmembrane</keyword>
<sequence length="70" mass="7979">MKKLITTVLMLMVTMQLFAQEQSSVITDTLAGSEKIYVVAVCAVVILLGLIFFMFSIDRRLKKLEKKILR</sequence>
<gene>
    <name evidence="3" type="ORF">TH53_23590</name>
</gene>
<dbReference type="RefSeq" id="WP_041886356.1">
    <property type="nucleotide sequence ID" value="NZ_JXRA01000123.1"/>
</dbReference>
<protein>
    <recommendedName>
        <fullName evidence="5">CcmD family protein</fullName>
    </recommendedName>
</protein>
<dbReference type="AlphaFoldDB" id="A0A0D0GCA4"/>
<feature type="transmembrane region" description="Helical" evidence="1">
    <location>
        <begin position="35"/>
        <end position="57"/>
    </location>
</feature>
<feature type="signal peptide" evidence="2">
    <location>
        <begin position="1"/>
        <end position="19"/>
    </location>
</feature>
<comment type="caution">
    <text evidence="3">The sequence shown here is derived from an EMBL/GenBank/DDBJ whole genome shotgun (WGS) entry which is preliminary data.</text>
</comment>
<accession>A0A0D0GCA4</accession>
<dbReference type="OrthoDB" id="886941at2"/>
<keyword evidence="1" id="KW-1133">Transmembrane helix</keyword>
<evidence type="ECO:0000256" key="2">
    <source>
        <dbReference type="SAM" id="SignalP"/>
    </source>
</evidence>
<evidence type="ECO:0000313" key="3">
    <source>
        <dbReference type="EMBL" id="KIO74942.1"/>
    </source>
</evidence>